<dbReference type="EMBL" id="JAAGVB010000008">
    <property type="protein sequence ID" value="NEW32359.1"/>
    <property type="molecule type" value="Genomic_DNA"/>
</dbReference>
<dbReference type="PROSITE" id="PS50850">
    <property type="entry name" value="MFS"/>
    <property type="match status" value="1"/>
</dbReference>
<dbReference type="PANTHER" id="PTHR42688">
    <property type="entry name" value="CONSERVED PROTEIN"/>
    <property type="match status" value="1"/>
</dbReference>
<dbReference type="AlphaFoldDB" id="A0A2L2JLT2"/>
<dbReference type="CDD" id="cd17329">
    <property type="entry name" value="MFS_MdtH_MDR_like"/>
    <property type="match status" value="1"/>
</dbReference>
<feature type="transmembrane region" description="Helical" evidence="7">
    <location>
        <begin position="168"/>
        <end position="188"/>
    </location>
</feature>
<reference evidence="9 10" key="1">
    <citation type="submission" date="2020-01" db="EMBL/GenBank/DDBJ databases">
        <title>Genetics and antimicrobial susceptibilities of Nocardia species isolated from the soil; a comparison with species isolated from humans.</title>
        <authorList>
            <person name="Carrasco G."/>
            <person name="Monzon S."/>
            <person name="Sansegundo M."/>
            <person name="Garcia E."/>
            <person name="Garrido N."/>
            <person name="Medina M.J."/>
            <person name="Villalon P."/>
            <person name="Ramirez-Arocha A.C."/>
            <person name="Jimenez P."/>
            <person name="Cuesta I."/>
            <person name="Valdezate S."/>
        </authorList>
    </citation>
    <scope>NUCLEOTIDE SEQUENCE [LARGE SCALE GENOMIC DNA]</scope>
    <source>
        <strain evidence="9 10">CNM20110626</strain>
    </source>
</reference>
<comment type="subcellular location">
    <subcellularLocation>
        <location evidence="1">Cell membrane</location>
        <topology evidence="1">Multi-pass membrane protein</topology>
    </subcellularLocation>
</comment>
<evidence type="ECO:0000256" key="2">
    <source>
        <dbReference type="ARBA" id="ARBA00022475"/>
    </source>
</evidence>
<dbReference type="GO" id="GO:0022857">
    <property type="term" value="F:transmembrane transporter activity"/>
    <property type="evidence" value="ECO:0007669"/>
    <property type="project" value="InterPro"/>
</dbReference>
<dbReference type="Gene3D" id="1.20.1250.20">
    <property type="entry name" value="MFS general substrate transporter like domains"/>
    <property type="match status" value="1"/>
</dbReference>
<feature type="transmembrane region" description="Helical" evidence="7">
    <location>
        <begin position="213"/>
        <end position="234"/>
    </location>
</feature>
<evidence type="ECO:0000256" key="1">
    <source>
        <dbReference type="ARBA" id="ARBA00004651"/>
    </source>
</evidence>
<comment type="caution">
    <text evidence="9">The sequence shown here is derived from an EMBL/GenBank/DDBJ whole genome shotgun (WGS) entry which is preliminary data.</text>
</comment>
<keyword evidence="2" id="KW-1003">Cell membrane</keyword>
<evidence type="ECO:0000256" key="3">
    <source>
        <dbReference type="ARBA" id="ARBA00022692"/>
    </source>
</evidence>
<keyword evidence="5 7" id="KW-0472">Membrane</keyword>
<dbReference type="SUPFAM" id="SSF103473">
    <property type="entry name" value="MFS general substrate transporter"/>
    <property type="match status" value="1"/>
</dbReference>
<dbReference type="InterPro" id="IPR036259">
    <property type="entry name" value="MFS_trans_sf"/>
</dbReference>
<feature type="transmembrane region" description="Helical" evidence="7">
    <location>
        <begin position="249"/>
        <end position="270"/>
    </location>
</feature>
<feature type="domain" description="Major facilitator superfamily (MFS) profile" evidence="8">
    <location>
        <begin position="1"/>
        <end position="403"/>
    </location>
</feature>
<feature type="region of interest" description="Disordered" evidence="6">
    <location>
        <begin position="405"/>
        <end position="546"/>
    </location>
</feature>
<gene>
    <name evidence="9" type="ORF">GV791_07270</name>
</gene>
<proteinExistence type="predicted"/>
<feature type="transmembrane region" description="Helical" evidence="7">
    <location>
        <begin position="282"/>
        <end position="299"/>
    </location>
</feature>
<feature type="transmembrane region" description="Helical" evidence="7">
    <location>
        <begin position="350"/>
        <end position="375"/>
    </location>
</feature>
<protein>
    <submittedName>
        <fullName evidence="9">MFS transporter</fullName>
    </submittedName>
</protein>
<dbReference type="InterPro" id="IPR020846">
    <property type="entry name" value="MFS_dom"/>
</dbReference>
<feature type="transmembrane region" description="Helical" evidence="7">
    <location>
        <begin position="35"/>
        <end position="56"/>
    </location>
</feature>
<evidence type="ECO:0000313" key="10">
    <source>
        <dbReference type="Proteomes" id="UP000471166"/>
    </source>
</evidence>
<feature type="compositionally biased region" description="Basic residues" evidence="6">
    <location>
        <begin position="416"/>
        <end position="426"/>
    </location>
</feature>
<feature type="transmembrane region" description="Helical" evidence="7">
    <location>
        <begin position="77"/>
        <end position="98"/>
    </location>
</feature>
<dbReference type="PANTHER" id="PTHR42688:SF1">
    <property type="entry name" value="BLR5212 PROTEIN"/>
    <property type="match status" value="1"/>
</dbReference>
<organism evidence="9 10">
    <name type="scientific">Nocardia cyriacigeorgica</name>
    <dbReference type="NCBI Taxonomy" id="135487"/>
    <lineage>
        <taxon>Bacteria</taxon>
        <taxon>Bacillati</taxon>
        <taxon>Actinomycetota</taxon>
        <taxon>Actinomycetes</taxon>
        <taxon>Mycobacteriales</taxon>
        <taxon>Nocardiaceae</taxon>
        <taxon>Nocardia</taxon>
    </lineage>
</organism>
<keyword evidence="3 7" id="KW-0812">Transmembrane</keyword>
<dbReference type="Pfam" id="PF07690">
    <property type="entry name" value="MFS_1"/>
    <property type="match status" value="1"/>
</dbReference>
<name>A0A2L2JLT2_9NOCA</name>
<feature type="transmembrane region" description="Helical" evidence="7">
    <location>
        <begin position="138"/>
        <end position="162"/>
    </location>
</feature>
<dbReference type="InterPro" id="IPR011701">
    <property type="entry name" value="MFS"/>
</dbReference>
<evidence type="ECO:0000259" key="8">
    <source>
        <dbReference type="PROSITE" id="PS50850"/>
    </source>
</evidence>
<accession>A0A2L2JLT2</accession>
<dbReference type="Proteomes" id="UP000471166">
    <property type="component" value="Unassembled WGS sequence"/>
</dbReference>
<dbReference type="InterPro" id="IPR052425">
    <property type="entry name" value="Uncharacterized_MFS-type"/>
</dbReference>
<evidence type="ECO:0000256" key="5">
    <source>
        <dbReference type="ARBA" id="ARBA00023136"/>
    </source>
</evidence>
<evidence type="ECO:0000313" key="9">
    <source>
        <dbReference type="EMBL" id="NEW32359.1"/>
    </source>
</evidence>
<feature type="transmembrane region" description="Helical" evidence="7">
    <location>
        <begin position="305"/>
        <end position="329"/>
    </location>
</feature>
<evidence type="ECO:0000256" key="7">
    <source>
        <dbReference type="SAM" id="Phobius"/>
    </source>
</evidence>
<sequence>MTVVTKFASFDRPAQLLMINQFGINLGFYMLMPYLAGYLAGPLGLAAWAVGLVLGVRNFSQQGMFLIGGTLADRLGYKPLIVAGCLLRTGGFALLVFAESLPAVLIASAATGFAGALFNPAVRAYLAADTGERRVEAFAVFNMFYQAGILAGPLVGLALMAVDFRVTAGVAAAVFAALTIAQLFALPARRGEAPAEKTSVLDDWRRVMSNRRFLAFSVAMIGSYVLSFQVYLALPLQAEFIAGARSQTLVSALFVVSGVVAVAGQLRITAWLRARWGPGKSLVAGMAVLAAAFIPLIIVPTTGLFGTVAAVTALLVTTTLLAIGTAAVFPFEMDTVVSLSGNKLVATHYGFYNTVVGVGILVGNLATGTLVGAARDAGLDWVVWAGLTAIGVIAAYALARLERSDRTATAPEQHVTGRHRLPSGRHRLTEPAFAGSDPVTTPLRRRSGRGIEPVNRLGTATKPRPAAESDQRTYRRQPLPPRPRTAVGEDRHGPGPRLPNGAPRPWPGSEPERRGHRRVQPPAPRTHSSAEDRRSRYPAAGPETRR</sequence>
<evidence type="ECO:0000256" key="4">
    <source>
        <dbReference type="ARBA" id="ARBA00022989"/>
    </source>
</evidence>
<evidence type="ECO:0000256" key="6">
    <source>
        <dbReference type="SAM" id="MobiDB-lite"/>
    </source>
</evidence>
<keyword evidence="4 7" id="KW-1133">Transmembrane helix</keyword>
<dbReference type="GO" id="GO:0005886">
    <property type="term" value="C:plasma membrane"/>
    <property type="evidence" value="ECO:0007669"/>
    <property type="project" value="UniProtKB-SubCell"/>
</dbReference>
<feature type="transmembrane region" description="Helical" evidence="7">
    <location>
        <begin position="104"/>
        <end position="126"/>
    </location>
</feature>
<feature type="transmembrane region" description="Helical" evidence="7">
    <location>
        <begin position="381"/>
        <end position="399"/>
    </location>
</feature>